<keyword evidence="3" id="KW-1185">Reference proteome</keyword>
<feature type="region of interest" description="Disordered" evidence="1">
    <location>
        <begin position="77"/>
        <end position="96"/>
    </location>
</feature>
<comment type="caution">
    <text evidence="2">The sequence shown here is derived from an EMBL/GenBank/DDBJ whole genome shotgun (WGS) entry which is preliminary data.</text>
</comment>
<evidence type="ECO:0000313" key="2">
    <source>
        <dbReference type="EMBL" id="KAK9925002.1"/>
    </source>
</evidence>
<reference evidence="2 3" key="1">
    <citation type="journal article" date="2023" name="G3 (Bethesda)">
        <title>A chromosome-length genome assembly and annotation of blackberry (Rubus argutus, cv. 'Hillquist').</title>
        <authorList>
            <person name="Bruna T."/>
            <person name="Aryal R."/>
            <person name="Dudchenko O."/>
            <person name="Sargent D.J."/>
            <person name="Mead D."/>
            <person name="Buti M."/>
            <person name="Cavallini A."/>
            <person name="Hytonen T."/>
            <person name="Andres J."/>
            <person name="Pham M."/>
            <person name="Weisz D."/>
            <person name="Mascagni F."/>
            <person name="Usai G."/>
            <person name="Natali L."/>
            <person name="Bassil N."/>
            <person name="Fernandez G.E."/>
            <person name="Lomsadze A."/>
            <person name="Armour M."/>
            <person name="Olukolu B."/>
            <person name="Poorten T."/>
            <person name="Britton C."/>
            <person name="Davik J."/>
            <person name="Ashrafi H."/>
            <person name="Aiden E.L."/>
            <person name="Borodovsky M."/>
            <person name="Worthington M."/>
        </authorList>
    </citation>
    <scope>NUCLEOTIDE SEQUENCE [LARGE SCALE GENOMIC DNA]</scope>
    <source>
        <strain evidence="2">PI 553951</strain>
    </source>
</reference>
<gene>
    <name evidence="2" type="ORF">M0R45_033343</name>
</gene>
<proteinExistence type="predicted"/>
<organism evidence="2 3">
    <name type="scientific">Rubus argutus</name>
    <name type="common">Southern blackberry</name>
    <dbReference type="NCBI Taxonomy" id="59490"/>
    <lineage>
        <taxon>Eukaryota</taxon>
        <taxon>Viridiplantae</taxon>
        <taxon>Streptophyta</taxon>
        <taxon>Embryophyta</taxon>
        <taxon>Tracheophyta</taxon>
        <taxon>Spermatophyta</taxon>
        <taxon>Magnoliopsida</taxon>
        <taxon>eudicotyledons</taxon>
        <taxon>Gunneridae</taxon>
        <taxon>Pentapetalae</taxon>
        <taxon>rosids</taxon>
        <taxon>fabids</taxon>
        <taxon>Rosales</taxon>
        <taxon>Rosaceae</taxon>
        <taxon>Rosoideae</taxon>
        <taxon>Rosoideae incertae sedis</taxon>
        <taxon>Rubus</taxon>
    </lineage>
</organism>
<dbReference type="EMBL" id="JBEDUW010000006">
    <property type="protein sequence ID" value="KAK9925002.1"/>
    <property type="molecule type" value="Genomic_DNA"/>
</dbReference>
<evidence type="ECO:0000256" key="1">
    <source>
        <dbReference type="SAM" id="MobiDB-lite"/>
    </source>
</evidence>
<accession>A0AAW1WKV4</accession>
<evidence type="ECO:0000313" key="3">
    <source>
        <dbReference type="Proteomes" id="UP001457282"/>
    </source>
</evidence>
<protein>
    <submittedName>
        <fullName evidence="2">Uncharacterized protein</fullName>
    </submittedName>
</protein>
<name>A0AAW1WKV4_RUBAR</name>
<dbReference type="Proteomes" id="UP001457282">
    <property type="component" value="Unassembled WGS sequence"/>
</dbReference>
<dbReference type="AlphaFoldDB" id="A0AAW1WKV4"/>
<sequence>MGPSTQSCSWDPQRIQTCPPCSATRLIADSVQCLVPVQVQSRRSQLHRQPPCFPVRVIPVSVIGRRALDWGRSQPANAANSLTVSLRNSSTQSTSD</sequence>